<dbReference type="InterPro" id="IPR016215">
    <property type="entry name" value="NTA_MOA"/>
</dbReference>
<keyword evidence="4 8" id="KW-0503">Monooxygenase</keyword>
<dbReference type="CDD" id="cd01095">
    <property type="entry name" value="Nitrilotriacetate_monoxgenase"/>
    <property type="match status" value="1"/>
</dbReference>
<comment type="caution">
    <text evidence="8">The sequence shown here is derived from an EMBL/GenBank/DDBJ whole genome shotgun (WGS) entry which is preliminary data.</text>
</comment>
<evidence type="ECO:0000313" key="9">
    <source>
        <dbReference type="Proteomes" id="UP000011666"/>
    </source>
</evidence>
<keyword evidence="9" id="KW-1185">Reference proteome</keyword>
<evidence type="ECO:0000256" key="1">
    <source>
        <dbReference type="ARBA" id="ARBA00022630"/>
    </source>
</evidence>
<organism evidence="8 9">
    <name type="scientific">Gordonia soli NBRC 108243</name>
    <dbReference type="NCBI Taxonomy" id="1223545"/>
    <lineage>
        <taxon>Bacteria</taxon>
        <taxon>Bacillati</taxon>
        <taxon>Actinomycetota</taxon>
        <taxon>Actinomycetes</taxon>
        <taxon>Mycobacteriales</taxon>
        <taxon>Gordoniaceae</taxon>
        <taxon>Gordonia</taxon>
    </lineage>
</organism>
<dbReference type="SUPFAM" id="SSF51679">
    <property type="entry name" value="Bacterial luciferase-like"/>
    <property type="match status" value="1"/>
</dbReference>
<dbReference type="InterPro" id="IPR011251">
    <property type="entry name" value="Luciferase-like_dom"/>
</dbReference>
<reference evidence="8 9" key="1">
    <citation type="submission" date="2013-01" db="EMBL/GenBank/DDBJ databases">
        <title>Whole genome shotgun sequence of Gordonia soli NBRC 108243.</title>
        <authorList>
            <person name="Isaki-Nakamura S."/>
            <person name="Hosoyama A."/>
            <person name="Tsuchikane K."/>
            <person name="Ando Y."/>
            <person name="Baba S."/>
            <person name="Ohji S."/>
            <person name="Hamada M."/>
            <person name="Tamura T."/>
            <person name="Yamazoe A."/>
            <person name="Yamazaki S."/>
            <person name="Fujita N."/>
        </authorList>
    </citation>
    <scope>NUCLEOTIDE SEQUENCE [LARGE SCALE GENOMIC DNA]</scope>
    <source>
        <strain evidence="8 9">NBRC 108243</strain>
    </source>
</reference>
<dbReference type="Gene3D" id="3.20.20.30">
    <property type="entry name" value="Luciferase-like domain"/>
    <property type="match status" value="1"/>
</dbReference>
<dbReference type="OrthoDB" id="4437611at2"/>
<accession>M0QNT8</accession>
<feature type="binding site" evidence="6">
    <location>
        <position position="219"/>
    </location>
    <ligand>
        <name>FMN</name>
        <dbReference type="ChEBI" id="CHEBI:58210"/>
    </ligand>
</feature>
<comment type="similarity">
    <text evidence="5">Belongs to the NtaA/SnaA/DszA monooxygenase family.</text>
</comment>
<dbReference type="eggNOG" id="COG2141">
    <property type="taxonomic scope" value="Bacteria"/>
</dbReference>
<feature type="domain" description="Luciferase-like" evidence="7">
    <location>
        <begin position="20"/>
        <end position="392"/>
    </location>
</feature>
<dbReference type="InterPro" id="IPR036661">
    <property type="entry name" value="Luciferase-like_sf"/>
</dbReference>
<name>M0QNT8_9ACTN</name>
<evidence type="ECO:0000256" key="4">
    <source>
        <dbReference type="ARBA" id="ARBA00023033"/>
    </source>
</evidence>
<protein>
    <submittedName>
        <fullName evidence="8">Putative FMNH2-dependent monooxygenase</fullName>
    </submittedName>
</protein>
<dbReference type="PANTHER" id="PTHR30011">
    <property type="entry name" value="ALKANESULFONATE MONOOXYGENASE-RELATED"/>
    <property type="match status" value="1"/>
</dbReference>
<dbReference type="GO" id="GO:0016705">
    <property type="term" value="F:oxidoreductase activity, acting on paired donors, with incorporation or reduction of molecular oxygen"/>
    <property type="evidence" value="ECO:0007669"/>
    <property type="project" value="InterPro"/>
</dbReference>
<evidence type="ECO:0000256" key="2">
    <source>
        <dbReference type="ARBA" id="ARBA00022643"/>
    </source>
</evidence>
<dbReference type="Pfam" id="PF00296">
    <property type="entry name" value="Bac_luciferase"/>
    <property type="match status" value="1"/>
</dbReference>
<evidence type="ECO:0000256" key="6">
    <source>
        <dbReference type="PIRSR" id="PIRSR000337-1"/>
    </source>
</evidence>
<dbReference type="GO" id="GO:0004497">
    <property type="term" value="F:monooxygenase activity"/>
    <property type="evidence" value="ECO:0007669"/>
    <property type="project" value="UniProtKB-KW"/>
</dbReference>
<dbReference type="RefSeq" id="WP_007623763.1">
    <property type="nucleotide sequence ID" value="NZ_BANX01000032.1"/>
</dbReference>
<dbReference type="EMBL" id="BANX01000032">
    <property type="protein sequence ID" value="GAC70074.1"/>
    <property type="molecule type" value="Genomic_DNA"/>
</dbReference>
<evidence type="ECO:0000313" key="8">
    <source>
        <dbReference type="EMBL" id="GAC70074.1"/>
    </source>
</evidence>
<dbReference type="STRING" id="1223545.GS4_32_00180"/>
<proteinExistence type="inferred from homology"/>
<evidence type="ECO:0000256" key="5">
    <source>
        <dbReference type="ARBA" id="ARBA00033748"/>
    </source>
</evidence>
<feature type="binding site" evidence="6">
    <location>
        <position position="94"/>
    </location>
    <ligand>
        <name>FMN</name>
        <dbReference type="ChEBI" id="CHEBI:58210"/>
    </ligand>
</feature>
<dbReference type="AlphaFoldDB" id="M0QNT8"/>
<dbReference type="NCBIfam" id="TIGR03860">
    <property type="entry name" value="FMN_nitrolo"/>
    <property type="match status" value="1"/>
</dbReference>
<evidence type="ECO:0000256" key="3">
    <source>
        <dbReference type="ARBA" id="ARBA00023002"/>
    </source>
</evidence>
<sequence>MTKQVHLAAHFPGVNNTTVWSDPDAGSHIEFESFVHYAQTAERGLFDFLFLAEGLRLREQNGQIYDLDVVGRPDTFTILSALAAVTEHLGLAGTINSTFNEPLEVARQFASLDHLSDGRAAWNVVTSWDEFTGENFRRGGYLPKEERYSRARQFLQVATELWDSWRADDIVADPTTGRFLARAEAGSFVHHDDQFDIAGRFPVPRSPQGRPVIFQAGDSDEGREFAAAQADAIFSRHSTLDAGREFYADVKGRLPAHGRAASDLLILPAATFVLGDTDADAADIAHDVRLAQVSGQTAIKFLEQLWNRDLSDHDPDGPLPTIDPLPGENTVAKGRASVRIHRDPRDVANEWRQLAESKSLSTRELIIEVTGRQAFIGSAATVANEINRLVQADASDGFILVPHITPGGLDRFVDEVVPHLQELGVYRTSYEGTTLRDNLGLPALRGEEVPVAGS</sequence>
<dbReference type="InterPro" id="IPR051260">
    <property type="entry name" value="Diverse_substr_monoxygenases"/>
</dbReference>
<dbReference type="PANTHER" id="PTHR30011:SF16">
    <property type="entry name" value="C2H2 FINGER DOMAIN TRANSCRIPTION FACTOR (EUROFUNG)-RELATED"/>
    <property type="match status" value="1"/>
</dbReference>
<keyword evidence="2 6" id="KW-0288">FMN</keyword>
<feature type="binding site" evidence="6">
    <location>
        <position position="148"/>
    </location>
    <ligand>
        <name>FMN</name>
        <dbReference type="ChEBI" id="CHEBI:58210"/>
    </ligand>
</feature>
<keyword evidence="3" id="KW-0560">Oxidoreductase</keyword>
<keyword evidence="1 6" id="KW-0285">Flavoprotein</keyword>
<dbReference type="Proteomes" id="UP000011666">
    <property type="component" value="Unassembled WGS sequence"/>
</dbReference>
<dbReference type="PIRSF" id="PIRSF000337">
    <property type="entry name" value="NTA_MOA"/>
    <property type="match status" value="1"/>
</dbReference>
<gene>
    <name evidence="8" type="ORF">GS4_32_00180</name>
</gene>
<evidence type="ECO:0000259" key="7">
    <source>
        <dbReference type="Pfam" id="PF00296"/>
    </source>
</evidence>